<dbReference type="EMBL" id="JABEOU010000052">
    <property type="protein sequence ID" value="NNG59143.1"/>
    <property type="molecule type" value="Genomic_DNA"/>
</dbReference>
<dbReference type="PANTHER" id="PTHR30269:SF37">
    <property type="entry name" value="MEMBRANE TRANSPORTER PROTEIN"/>
    <property type="match status" value="1"/>
</dbReference>
<comment type="similarity">
    <text evidence="2 8">Belongs to the 4-toluene sulfonate uptake permease (TSUP) (TC 2.A.102) family.</text>
</comment>
<dbReference type="InterPro" id="IPR002781">
    <property type="entry name" value="TM_pro_TauE-like"/>
</dbReference>
<dbReference type="AlphaFoldDB" id="A0A7Y2KS31"/>
<feature type="transmembrane region" description="Helical" evidence="8">
    <location>
        <begin position="76"/>
        <end position="105"/>
    </location>
</feature>
<keyword evidence="5 8" id="KW-0812">Transmembrane</keyword>
<name>A0A7Y2KS31_SPHPI</name>
<keyword evidence="3" id="KW-0813">Transport</keyword>
<feature type="transmembrane region" description="Helical" evidence="8">
    <location>
        <begin position="193"/>
        <end position="213"/>
    </location>
</feature>
<comment type="caution">
    <text evidence="9">The sequence shown here is derived from an EMBL/GenBank/DDBJ whole genome shotgun (WGS) entry which is preliminary data.</text>
</comment>
<reference evidence="9 10" key="1">
    <citation type="submission" date="2020-05" db="EMBL/GenBank/DDBJ databases">
        <title>Draft Genome Sequences of Sphingomonas sp. Isolated from the International Space Station.</title>
        <authorList>
            <person name="Bijlani S."/>
            <person name="Singh N.K."/>
            <person name="Mason C.E."/>
            <person name="Wang C.C."/>
            <person name="Venkateswaran K."/>
        </authorList>
    </citation>
    <scope>NUCLEOTIDE SEQUENCE [LARGE SCALE GENOMIC DNA]</scope>
    <source>
        <strain evidence="9 10">FKI-L5-BR-P1</strain>
    </source>
</reference>
<feature type="transmembrane region" description="Helical" evidence="8">
    <location>
        <begin position="34"/>
        <end position="55"/>
    </location>
</feature>
<accession>A0A7Y2KS31</accession>
<gene>
    <name evidence="9" type="ORF">HKX06_17425</name>
</gene>
<feature type="transmembrane region" description="Helical" evidence="8">
    <location>
        <begin position="220"/>
        <end position="239"/>
    </location>
</feature>
<feature type="transmembrane region" description="Helical" evidence="8">
    <location>
        <begin position="169"/>
        <end position="187"/>
    </location>
</feature>
<keyword evidence="6 8" id="KW-1133">Transmembrane helix</keyword>
<keyword evidence="4 8" id="KW-1003">Cell membrane</keyword>
<dbReference type="GO" id="GO:0005886">
    <property type="term" value="C:plasma membrane"/>
    <property type="evidence" value="ECO:0007669"/>
    <property type="project" value="UniProtKB-SubCell"/>
</dbReference>
<feature type="transmembrane region" description="Helical" evidence="8">
    <location>
        <begin position="125"/>
        <end position="148"/>
    </location>
</feature>
<dbReference type="PANTHER" id="PTHR30269">
    <property type="entry name" value="TRANSMEMBRANE PROTEIN YFCA"/>
    <property type="match status" value="1"/>
</dbReference>
<dbReference type="RefSeq" id="WP_113668001.1">
    <property type="nucleotide sequence ID" value="NZ_JABEOU010000052.1"/>
</dbReference>
<protein>
    <recommendedName>
        <fullName evidence="8">Probable membrane transporter protein</fullName>
    </recommendedName>
</protein>
<evidence type="ECO:0000313" key="10">
    <source>
        <dbReference type="Proteomes" id="UP000550136"/>
    </source>
</evidence>
<sequence>MIIALLFVAAFLAFLVSAVAGGGAGLVLVPLLRLILPITAIPAALSIGTATSSLSRIHLFRHAIRWDVVRRFVPTALPAAALGAWLLTLFEPAYVEFLLGCFLLLNLPALFRRDTGTGGPPLPLARLPVLGAAAGLLSGFTGAVGVVFNRAYYRMGLSKEEIVATRATNEVLLHLLKIALYAAFGLLPRSALIAGAMVATAAVLASVASKWVLPLIRESIFRRIGLLAMVASGVAMFSLSGNQILRIHNAWVAYVAPDDEAEFQLYWGGTRRYAFEREEEGQLVVERVVAIDRLPPAVRAALPTIAPDHAIRMVEEVRGHRTHYYEVYYRFGAHEQKAELTPQGTPRHNSLLP</sequence>
<organism evidence="9 10">
    <name type="scientific">Sphingomonas paucimobilis</name>
    <name type="common">Pseudomonas paucimobilis</name>
    <dbReference type="NCBI Taxonomy" id="13689"/>
    <lineage>
        <taxon>Bacteria</taxon>
        <taxon>Pseudomonadati</taxon>
        <taxon>Pseudomonadota</taxon>
        <taxon>Alphaproteobacteria</taxon>
        <taxon>Sphingomonadales</taxon>
        <taxon>Sphingomonadaceae</taxon>
        <taxon>Sphingomonas</taxon>
    </lineage>
</organism>
<dbReference type="Proteomes" id="UP000550136">
    <property type="component" value="Unassembled WGS sequence"/>
</dbReference>
<evidence type="ECO:0000256" key="4">
    <source>
        <dbReference type="ARBA" id="ARBA00022475"/>
    </source>
</evidence>
<evidence type="ECO:0000256" key="1">
    <source>
        <dbReference type="ARBA" id="ARBA00004651"/>
    </source>
</evidence>
<evidence type="ECO:0000256" key="3">
    <source>
        <dbReference type="ARBA" id="ARBA00022448"/>
    </source>
</evidence>
<proteinExistence type="inferred from homology"/>
<evidence type="ECO:0000256" key="7">
    <source>
        <dbReference type="ARBA" id="ARBA00023136"/>
    </source>
</evidence>
<dbReference type="InterPro" id="IPR052017">
    <property type="entry name" value="TSUP"/>
</dbReference>
<evidence type="ECO:0000256" key="5">
    <source>
        <dbReference type="ARBA" id="ARBA00022692"/>
    </source>
</evidence>
<evidence type="ECO:0000256" key="6">
    <source>
        <dbReference type="ARBA" id="ARBA00022989"/>
    </source>
</evidence>
<dbReference type="Pfam" id="PF01925">
    <property type="entry name" value="TauE"/>
    <property type="match status" value="1"/>
</dbReference>
<evidence type="ECO:0000313" key="9">
    <source>
        <dbReference type="EMBL" id="NNG59143.1"/>
    </source>
</evidence>
<comment type="subcellular location">
    <subcellularLocation>
        <location evidence="1 8">Cell membrane</location>
        <topology evidence="1 8">Multi-pass membrane protein</topology>
    </subcellularLocation>
</comment>
<keyword evidence="7 8" id="KW-0472">Membrane</keyword>
<evidence type="ECO:0000256" key="8">
    <source>
        <dbReference type="RuleBase" id="RU363041"/>
    </source>
</evidence>
<evidence type="ECO:0000256" key="2">
    <source>
        <dbReference type="ARBA" id="ARBA00009142"/>
    </source>
</evidence>